<evidence type="ECO:0000313" key="3">
    <source>
        <dbReference type="EMBL" id="QCT95237.1"/>
    </source>
</evidence>
<evidence type="ECO:0000259" key="2">
    <source>
        <dbReference type="Pfam" id="PF05048"/>
    </source>
</evidence>
<feature type="chain" id="PRO_5045855169" evidence="1">
    <location>
        <begin position="18"/>
        <end position="871"/>
    </location>
</feature>
<dbReference type="Pfam" id="PF05048">
    <property type="entry name" value="NosD"/>
    <property type="match status" value="1"/>
</dbReference>
<dbReference type="SMART" id="SM00710">
    <property type="entry name" value="PbH1"/>
    <property type="match status" value="6"/>
</dbReference>
<feature type="signal peptide" evidence="1">
    <location>
        <begin position="1"/>
        <end position="17"/>
    </location>
</feature>
<sequence>MIKKLCLTFFFSFQLFAFECYSILTETGFFTPVYPYNFKDYYNFLEPRCNILQDKIIWESNLSYIGCYGKYEDANKTLHTLKFNFKNPKIVKHKFSFKDQYVIFPRPSTVNKININNLIKDYKPEKLLKKFPKNFYGNGIDLVPIEKLPLMPTINIYEFYRYYKKHNLSTKILVLYNGIYNIEYLYKKINNKKIIEKISNNTYIIKYPIYISPTASLVIKNKTILLETKPKPIFIMYHGKIYAYNSKFITWDIKKNIFAKREFIPENELLLIGKQTPRPYFLGFSSSKTYFINNEFRGLGFHSTTATFGISIVNYPSDLIINQYSLFTYLNKRGKPNGYYIGNLMYKNMMGFYCANAGKSAIIGNVMYDNLIYNIDPHDYSKHLIIIRNLTAKAKHAHGIVISRGVDNTIIAQNFSFNNHSAGIMLDRSSSKNYIYDNLTALNGYMGISIQESDNNLIENNKIIANLIDGIIIRNSLRNTIKNNLITYNLKNGIEVLTKNIDFMIYRDFLRDPYHKATSAYIIKNKIYSNMFFNITNKNNAAIYLKDNYLKSKYYPNYGGELNIFIPKIIENKGHFTLYGIGNPYLPLSSDFIKMSTNALKTAIKIYIEASCNNDFISDLLAKIYIKRLKNNRLGEMEYIRGISLLYPNDMYSYGYFLLSQAKTKKDKINALSYIIQSIIFGKENALIDIKLIKYITNINKDDINNAFEITINRLSQGKLIDNSKYNVMCKLTSHKKAIIESKLKQFLFRVKKSKVKDFYELSNVYYKNFNLFTNEVIKKINHIFYKGNIGKIKYMKLLKKRNKIINNNIECKKVFNKLQKTKKSLVTYYKSNKKEFEKLLSQYIDRYINLINEFRINKIDKKLIYKLMEQ</sequence>
<dbReference type="InterPro" id="IPR012334">
    <property type="entry name" value="Pectin_lyas_fold"/>
</dbReference>
<reference evidence="3 4" key="1">
    <citation type="submission" date="2019-05" db="EMBL/GenBank/DDBJ databases">
        <title>A comparative analysis of the Nautiliaceae.</title>
        <authorList>
            <person name="Grosche A."/>
            <person name="Smedile F."/>
            <person name="Vetriani C."/>
        </authorList>
    </citation>
    <scope>NUCLEOTIDE SEQUENCE [LARGE SCALE GENOMIC DNA]</scope>
    <source>
        <strain evidence="3 4">TB-2</strain>
    </source>
</reference>
<organism evidence="3 4">
    <name type="scientific">Caminibacter mediatlanticus TB-2</name>
    <dbReference type="NCBI Taxonomy" id="391592"/>
    <lineage>
        <taxon>Bacteria</taxon>
        <taxon>Pseudomonadati</taxon>
        <taxon>Campylobacterota</taxon>
        <taxon>Epsilonproteobacteria</taxon>
        <taxon>Nautiliales</taxon>
        <taxon>Nautiliaceae</taxon>
        <taxon>Caminibacter</taxon>
    </lineage>
</organism>
<accession>A0ABX5VAA7</accession>
<evidence type="ECO:0000313" key="4">
    <source>
        <dbReference type="Proteomes" id="UP000306825"/>
    </source>
</evidence>
<protein>
    <submittedName>
        <fullName evidence="3">Right-handed parallel beta-helix repeat-containing protein</fullName>
    </submittedName>
</protein>
<keyword evidence="1" id="KW-0732">Signal</keyword>
<proteinExistence type="predicted"/>
<gene>
    <name evidence="3" type="ORF">FE773_08540</name>
</gene>
<dbReference type="InterPro" id="IPR006626">
    <property type="entry name" value="PbH1"/>
</dbReference>
<dbReference type="RefSeq" id="WP_138323816.1">
    <property type="nucleotide sequence ID" value="NZ_CP040463.1"/>
</dbReference>
<dbReference type="EMBL" id="CP040463">
    <property type="protein sequence ID" value="QCT95237.1"/>
    <property type="molecule type" value="Genomic_DNA"/>
</dbReference>
<keyword evidence="4" id="KW-1185">Reference proteome</keyword>
<dbReference type="InterPro" id="IPR007742">
    <property type="entry name" value="NosD_dom"/>
</dbReference>
<dbReference type="InterPro" id="IPR011050">
    <property type="entry name" value="Pectin_lyase_fold/virulence"/>
</dbReference>
<feature type="domain" description="Periplasmic copper-binding protein NosD beta helix" evidence="2">
    <location>
        <begin position="348"/>
        <end position="543"/>
    </location>
</feature>
<evidence type="ECO:0000256" key="1">
    <source>
        <dbReference type="SAM" id="SignalP"/>
    </source>
</evidence>
<dbReference type="InterPro" id="IPR022441">
    <property type="entry name" value="Para_beta_helix_rpt-2"/>
</dbReference>
<dbReference type="Gene3D" id="2.160.20.10">
    <property type="entry name" value="Single-stranded right-handed beta-helix, Pectin lyase-like"/>
    <property type="match status" value="1"/>
</dbReference>
<dbReference type="SUPFAM" id="SSF51126">
    <property type="entry name" value="Pectin lyase-like"/>
    <property type="match status" value="1"/>
</dbReference>
<dbReference type="Proteomes" id="UP000306825">
    <property type="component" value="Chromosome"/>
</dbReference>
<dbReference type="NCBIfam" id="TIGR03804">
    <property type="entry name" value="para_beta_helix"/>
    <property type="match status" value="2"/>
</dbReference>
<name>A0ABX5VAA7_9BACT</name>